<dbReference type="SUPFAM" id="SSF49899">
    <property type="entry name" value="Concanavalin A-like lectins/glucanases"/>
    <property type="match status" value="2"/>
</dbReference>
<dbReference type="InterPro" id="IPR001079">
    <property type="entry name" value="Galectin_CRD"/>
</dbReference>
<evidence type="ECO:0000313" key="5">
    <source>
        <dbReference type="EMBL" id="CAK6980978.1"/>
    </source>
</evidence>
<dbReference type="EMBL" id="CAWUFR010000757">
    <property type="protein sequence ID" value="CAK6980978.1"/>
    <property type="molecule type" value="Genomic_DNA"/>
</dbReference>
<protein>
    <recommendedName>
        <fullName evidence="3">Galectin</fullName>
    </recommendedName>
</protein>
<evidence type="ECO:0000256" key="1">
    <source>
        <dbReference type="ARBA" id="ARBA00022734"/>
    </source>
</evidence>
<dbReference type="PROSITE" id="PS51304">
    <property type="entry name" value="GALECTIN"/>
    <property type="match status" value="2"/>
</dbReference>
<dbReference type="Proteomes" id="UP001314229">
    <property type="component" value="Unassembled WGS sequence"/>
</dbReference>
<keyword evidence="2" id="KW-0677">Repeat</keyword>
<proteinExistence type="predicted"/>
<name>A0AAV1QA81_SCOSC</name>
<evidence type="ECO:0000313" key="6">
    <source>
        <dbReference type="Proteomes" id="UP001314229"/>
    </source>
</evidence>
<evidence type="ECO:0000256" key="2">
    <source>
        <dbReference type="ARBA" id="ARBA00022737"/>
    </source>
</evidence>
<dbReference type="Gene3D" id="2.60.120.200">
    <property type="match status" value="2"/>
</dbReference>
<dbReference type="InterPro" id="IPR013320">
    <property type="entry name" value="ConA-like_dom_sf"/>
</dbReference>
<comment type="caution">
    <text evidence="5">The sequence shown here is derived from an EMBL/GenBank/DDBJ whole genome shotgun (WGS) entry which is preliminary data.</text>
</comment>
<accession>A0AAV1QA81</accession>
<dbReference type="Pfam" id="PF00337">
    <property type="entry name" value="Gal-bind_lectin"/>
    <property type="match status" value="2"/>
</dbReference>
<evidence type="ECO:0000259" key="4">
    <source>
        <dbReference type="PROSITE" id="PS51304"/>
    </source>
</evidence>
<sequence length="324" mass="35465">MSVSNPRQTFLNPAIPFAGTILGGLLPGEMVLIQGSVPSDADRFQLDFTCGSSVEPRADVAFHFNPRFKQRSPCIVCNTLQKGSWGREEILYKKPFTVGATFELIVLVLKDKFKVAVNGGHVLEYNHRLDLDRVDTLLISGKVKVEVIGILPSSTSVSPAASLTNAEPELKPLISSSADSPIISSSGDLSVPFRGELVKGLGAKRSINIKGETNRNATSFSVNLIVSGGSDIALHLNPRLKKSVFVRNSFLSDCWGPEETQLEGRFPFTAGKYFEMIILCDSQKFRVAVNGFHQLDYKHRVQDLSCITQLEVIGDVTLQDVKLL</sequence>
<reference evidence="5 6" key="1">
    <citation type="submission" date="2024-01" db="EMBL/GenBank/DDBJ databases">
        <authorList>
            <person name="Alioto T."/>
            <person name="Alioto T."/>
            <person name="Gomez Garrido J."/>
        </authorList>
    </citation>
    <scope>NUCLEOTIDE SEQUENCE [LARGE SCALE GENOMIC DNA]</scope>
</reference>
<organism evidence="5 6">
    <name type="scientific">Scomber scombrus</name>
    <name type="common">Atlantic mackerel</name>
    <name type="synonym">Scomber vernalis</name>
    <dbReference type="NCBI Taxonomy" id="13677"/>
    <lineage>
        <taxon>Eukaryota</taxon>
        <taxon>Metazoa</taxon>
        <taxon>Chordata</taxon>
        <taxon>Craniata</taxon>
        <taxon>Vertebrata</taxon>
        <taxon>Euteleostomi</taxon>
        <taxon>Actinopterygii</taxon>
        <taxon>Neopterygii</taxon>
        <taxon>Teleostei</taxon>
        <taxon>Neoteleostei</taxon>
        <taxon>Acanthomorphata</taxon>
        <taxon>Pelagiaria</taxon>
        <taxon>Scombriformes</taxon>
        <taxon>Scombridae</taxon>
        <taxon>Scomber</taxon>
    </lineage>
</organism>
<dbReference type="FunFam" id="2.60.120.200:FF:000023">
    <property type="entry name" value="Galectin"/>
    <property type="match status" value="1"/>
</dbReference>
<dbReference type="SMART" id="SM00276">
    <property type="entry name" value="GLECT"/>
    <property type="match status" value="2"/>
</dbReference>
<feature type="domain" description="Galectin" evidence="4">
    <location>
        <begin position="17"/>
        <end position="151"/>
    </location>
</feature>
<keyword evidence="1 3" id="KW-0430">Lectin</keyword>
<gene>
    <name evidence="5" type="ORF">FSCOSCO3_A022685</name>
</gene>
<dbReference type="PANTHER" id="PTHR11346">
    <property type="entry name" value="GALECTIN"/>
    <property type="match status" value="1"/>
</dbReference>
<dbReference type="GO" id="GO:0005737">
    <property type="term" value="C:cytoplasm"/>
    <property type="evidence" value="ECO:0007669"/>
    <property type="project" value="TreeGrafter"/>
</dbReference>
<dbReference type="PANTHER" id="PTHR11346:SF22">
    <property type="entry name" value="GALECTIN-8"/>
    <property type="match status" value="1"/>
</dbReference>
<evidence type="ECO:0000256" key="3">
    <source>
        <dbReference type="RuleBase" id="RU102079"/>
    </source>
</evidence>
<dbReference type="AlphaFoldDB" id="A0AAV1QA81"/>
<keyword evidence="6" id="KW-1185">Reference proteome</keyword>
<feature type="domain" description="Galectin" evidence="4">
    <location>
        <begin position="193"/>
        <end position="324"/>
    </location>
</feature>
<dbReference type="CDD" id="cd00070">
    <property type="entry name" value="GLECT"/>
    <property type="match status" value="2"/>
</dbReference>
<dbReference type="GO" id="GO:0030246">
    <property type="term" value="F:carbohydrate binding"/>
    <property type="evidence" value="ECO:0007669"/>
    <property type="project" value="UniProtKB-UniRule"/>
</dbReference>
<dbReference type="SMART" id="SM00908">
    <property type="entry name" value="Gal-bind_lectin"/>
    <property type="match status" value="2"/>
</dbReference>
<dbReference type="FunFam" id="2.60.120.200:FF:000124">
    <property type="entry name" value="Galectin-4"/>
    <property type="match status" value="1"/>
</dbReference>
<dbReference type="InterPro" id="IPR044156">
    <property type="entry name" value="Galectin-like"/>
</dbReference>